<dbReference type="InterPro" id="IPR018236">
    <property type="entry name" value="SAICAR_synthetase_CS"/>
</dbReference>
<dbReference type="PANTHER" id="PTHR43700">
    <property type="entry name" value="PHOSPHORIBOSYLAMINOIMIDAZOLE-SUCCINOCARBOXAMIDE SYNTHASE"/>
    <property type="match status" value="1"/>
</dbReference>
<evidence type="ECO:0000256" key="7">
    <source>
        <dbReference type="ARBA" id="ARBA00048475"/>
    </source>
</evidence>
<dbReference type="Gene3D" id="3.30.470.20">
    <property type="entry name" value="ATP-grasp fold, B domain"/>
    <property type="match status" value="1"/>
</dbReference>
<gene>
    <name evidence="8" type="primary">purC</name>
    <name evidence="10" type="ORF">ABDB84_10150</name>
</gene>
<comment type="similarity">
    <text evidence="2 8">Belongs to the SAICAR synthetase family.</text>
</comment>
<dbReference type="HAMAP" id="MF_00137">
    <property type="entry name" value="SAICAR_synth"/>
    <property type="match status" value="1"/>
</dbReference>
<evidence type="ECO:0000259" key="9">
    <source>
        <dbReference type="Pfam" id="PF01259"/>
    </source>
</evidence>
<dbReference type="Pfam" id="PF01259">
    <property type="entry name" value="SAICAR_synt"/>
    <property type="match status" value="1"/>
</dbReference>
<evidence type="ECO:0000256" key="8">
    <source>
        <dbReference type="HAMAP-Rule" id="MF_00137"/>
    </source>
</evidence>
<dbReference type="PANTHER" id="PTHR43700:SF1">
    <property type="entry name" value="PHOSPHORIBOSYLAMINOIMIDAZOLE-SUCCINOCARBOXAMIDE SYNTHASE"/>
    <property type="match status" value="1"/>
</dbReference>
<proteinExistence type="inferred from homology"/>
<evidence type="ECO:0000313" key="10">
    <source>
        <dbReference type="EMBL" id="MEN3068842.1"/>
    </source>
</evidence>
<evidence type="ECO:0000256" key="3">
    <source>
        <dbReference type="ARBA" id="ARBA00022598"/>
    </source>
</evidence>
<reference evidence="10 11" key="1">
    <citation type="journal article" date="2018" name="Int. J. Syst. Evol. Microbiol.">
        <title>Uliginosibacterium sediminicola sp. nov., isolated from freshwater sediment.</title>
        <authorList>
            <person name="Hwang W.M."/>
            <person name="Kim S.M."/>
            <person name="Kang K."/>
            <person name="Ahn T.Y."/>
        </authorList>
    </citation>
    <scope>NUCLEOTIDE SEQUENCE [LARGE SCALE GENOMIC DNA]</scope>
    <source>
        <strain evidence="10 11">M1-21</strain>
    </source>
</reference>
<evidence type="ECO:0000256" key="5">
    <source>
        <dbReference type="ARBA" id="ARBA00022755"/>
    </source>
</evidence>
<protein>
    <recommendedName>
        <fullName evidence="8">Phosphoribosylaminoimidazole-succinocarboxamide synthase</fullName>
        <ecNumber evidence="8">6.3.2.6</ecNumber>
    </recommendedName>
    <alternativeName>
        <fullName evidence="8">SAICAR synthetase</fullName>
    </alternativeName>
</protein>
<dbReference type="NCBIfam" id="TIGR00081">
    <property type="entry name" value="purC"/>
    <property type="match status" value="1"/>
</dbReference>
<comment type="pathway">
    <text evidence="1 8">Purine metabolism; IMP biosynthesis via de novo pathway; 5-amino-1-(5-phospho-D-ribosyl)imidazole-4-carboxamide from 5-amino-1-(5-phospho-D-ribosyl)imidazole-4-carboxylate: step 1/2.</text>
</comment>
<keyword evidence="11" id="KW-1185">Reference proteome</keyword>
<dbReference type="NCBIfam" id="NF010568">
    <property type="entry name" value="PRK13961.1"/>
    <property type="match status" value="1"/>
</dbReference>
<comment type="caution">
    <text evidence="10">The sequence shown here is derived from an EMBL/GenBank/DDBJ whole genome shotgun (WGS) entry which is preliminary data.</text>
</comment>
<evidence type="ECO:0000256" key="2">
    <source>
        <dbReference type="ARBA" id="ARBA00010190"/>
    </source>
</evidence>
<evidence type="ECO:0000256" key="1">
    <source>
        <dbReference type="ARBA" id="ARBA00004672"/>
    </source>
</evidence>
<dbReference type="EC" id="6.3.2.6" evidence="8"/>
<keyword evidence="4 8" id="KW-0547">Nucleotide-binding</keyword>
<dbReference type="EMBL" id="JBDIVE010000004">
    <property type="protein sequence ID" value="MEN3068842.1"/>
    <property type="molecule type" value="Genomic_DNA"/>
</dbReference>
<dbReference type="GO" id="GO:0004639">
    <property type="term" value="F:phosphoribosylaminoimidazolesuccinocarboxamide synthase activity"/>
    <property type="evidence" value="ECO:0007669"/>
    <property type="project" value="UniProtKB-EC"/>
</dbReference>
<keyword evidence="6 8" id="KW-0067">ATP-binding</keyword>
<dbReference type="SUPFAM" id="SSF56104">
    <property type="entry name" value="SAICAR synthase-like"/>
    <property type="match status" value="1"/>
</dbReference>
<evidence type="ECO:0000256" key="6">
    <source>
        <dbReference type="ARBA" id="ARBA00022840"/>
    </source>
</evidence>
<evidence type="ECO:0000313" key="11">
    <source>
        <dbReference type="Proteomes" id="UP001410394"/>
    </source>
</evidence>
<dbReference type="Gene3D" id="3.30.200.20">
    <property type="entry name" value="Phosphorylase Kinase, domain 1"/>
    <property type="match status" value="1"/>
</dbReference>
<accession>A0ABU9YZC7</accession>
<comment type="catalytic activity">
    <reaction evidence="7 8">
        <text>5-amino-1-(5-phospho-D-ribosyl)imidazole-4-carboxylate + L-aspartate + ATP = (2S)-2-[5-amino-1-(5-phospho-beta-D-ribosyl)imidazole-4-carboxamido]succinate + ADP + phosphate + 2 H(+)</text>
        <dbReference type="Rhea" id="RHEA:22628"/>
        <dbReference type="ChEBI" id="CHEBI:15378"/>
        <dbReference type="ChEBI" id="CHEBI:29991"/>
        <dbReference type="ChEBI" id="CHEBI:30616"/>
        <dbReference type="ChEBI" id="CHEBI:43474"/>
        <dbReference type="ChEBI" id="CHEBI:58443"/>
        <dbReference type="ChEBI" id="CHEBI:77657"/>
        <dbReference type="ChEBI" id="CHEBI:456216"/>
        <dbReference type="EC" id="6.3.2.6"/>
    </reaction>
</comment>
<evidence type="ECO:0000256" key="4">
    <source>
        <dbReference type="ARBA" id="ARBA00022741"/>
    </source>
</evidence>
<keyword evidence="5 8" id="KW-0658">Purine biosynthesis</keyword>
<dbReference type="InterPro" id="IPR001636">
    <property type="entry name" value="SAICAR_synth"/>
</dbReference>
<dbReference type="PROSITE" id="PS01058">
    <property type="entry name" value="SAICAR_SYNTHETASE_2"/>
    <property type="match status" value="1"/>
</dbReference>
<dbReference type="InterPro" id="IPR028923">
    <property type="entry name" value="SAICAR_synt/ADE2_N"/>
</dbReference>
<sequence>MSQPQFESAITSLPLLARGKVRDIYAVDEDKLLIVTSDRLSAFDVILPNPIPRKGEVLTKTALFWFERLAHVLPNQLTGIAPEDVVTAAERDQVVGRALVVKRLKPLPVEAVVRGYIIGGGWKDYLATGQVCGHLLPAGLKQAAKLEQPLFTPSTKAELGTHDENIDFAQTSALLGAELAAQVRDVAIRLYSEARDYAATRGIIIADTKFEFGLDAAGTLHIIDEALTPDSSRFWPADSYAEGISPPSYDKQYVRDYLETLDWNKTAPGPHLPDEVVARTSAKYVEAYERLTGRSIDA</sequence>
<name>A0ABU9YZC7_9RHOO</name>
<feature type="domain" description="SAICAR synthetase/ADE2 N-terminal" evidence="9">
    <location>
        <begin position="16"/>
        <end position="267"/>
    </location>
</feature>
<dbReference type="CDD" id="cd01414">
    <property type="entry name" value="SAICAR_synt_Sc"/>
    <property type="match status" value="1"/>
</dbReference>
<dbReference type="Proteomes" id="UP001410394">
    <property type="component" value="Unassembled WGS sequence"/>
</dbReference>
<keyword evidence="3 8" id="KW-0436">Ligase</keyword>
<dbReference type="RefSeq" id="WP_345919611.1">
    <property type="nucleotide sequence ID" value="NZ_JBDIVE010000004.1"/>
</dbReference>
<organism evidence="10 11">
    <name type="scientific">Uliginosibacterium sediminicola</name>
    <dbReference type="NCBI Taxonomy" id="2024550"/>
    <lineage>
        <taxon>Bacteria</taxon>
        <taxon>Pseudomonadati</taxon>
        <taxon>Pseudomonadota</taxon>
        <taxon>Betaproteobacteria</taxon>
        <taxon>Rhodocyclales</taxon>
        <taxon>Zoogloeaceae</taxon>
        <taxon>Uliginosibacterium</taxon>
    </lineage>
</organism>